<dbReference type="Gene3D" id="3.40.50.300">
    <property type="entry name" value="P-loop containing nucleotide triphosphate hydrolases"/>
    <property type="match status" value="1"/>
</dbReference>
<organism evidence="3 4">
    <name type="scientific">Mycolicibacterium sphagni</name>
    <dbReference type="NCBI Taxonomy" id="1786"/>
    <lineage>
        <taxon>Bacteria</taxon>
        <taxon>Bacillati</taxon>
        <taxon>Actinomycetota</taxon>
        <taxon>Actinomycetes</taxon>
        <taxon>Mycobacteriales</taxon>
        <taxon>Mycobacteriaceae</taxon>
        <taxon>Mycolicibacterium</taxon>
    </lineage>
</organism>
<dbReference type="InterPro" id="IPR027417">
    <property type="entry name" value="P-loop_NTPase"/>
</dbReference>
<keyword evidence="4" id="KW-1185">Reference proteome</keyword>
<dbReference type="EMBL" id="VBSB01000037">
    <property type="protein sequence ID" value="NTY63939.1"/>
    <property type="molecule type" value="Genomic_DNA"/>
</dbReference>
<evidence type="ECO:0000259" key="2">
    <source>
        <dbReference type="Pfam" id="PF04851"/>
    </source>
</evidence>
<gene>
    <name evidence="3" type="ORF">FEG63_30945</name>
</gene>
<accession>A0ABX2K1S8</accession>
<name>A0ABX2K1S8_9MYCO</name>
<comment type="caution">
    <text evidence="3">The sequence shown here is derived from an EMBL/GenBank/DDBJ whole genome shotgun (WGS) entry which is preliminary data.</text>
</comment>
<dbReference type="SUPFAM" id="SSF52540">
    <property type="entry name" value="P-loop containing nucleoside triphosphate hydrolases"/>
    <property type="match status" value="1"/>
</dbReference>
<evidence type="ECO:0000256" key="1">
    <source>
        <dbReference type="SAM" id="MobiDB-lite"/>
    </source>
</evidence>
<feature type="domain" description="Helicase/UvrB N-terminal" evidence="2">
    <location>
        <begin position="6"/>
        <end position="61"/>
    </location>
</feature>
<evidence type="ECO:0000313" key="3">
    <source>
        <dbReference type="EMBL" id="NTY63939.1"/>
    </source>
</evidence>
<protein>
    <recommendedName>
        <fullName evidence="2">Helicase/UvrB N-terminal domain-containing protein</fullName>
    </recommendedName>
</protein>
<feature type="region of interest" description="Disordered" evidence="1">
    <location>
        <begin position="60"/>
        <end position="98"/>
    </location>
</feature>
<dbReference type="Proteomes" id="UP000708347">
    <property type="component" value="Unassembled WGS sequence"/>
</dbReference>
<proteinExistence type="predicted"/>
<dbReference type="Pfam" id="PF04851">
    <property type="entry name" value="ResIII"/>
    <property type="match status" value="1"/>
</dbReference>
<evidence type="ECO:0000313" key="4">
    <source>
        <dbReference type="Proteomes" id="UP000708347"/>
    </source>
</evidence>
<dbReference type="InterPro" id="IPR006935">
    <property type="entry name" value="Helicase/UvrB_N"/>
</dbReference>
<feature type="compositionally biased region" description="Basic and acidic residues" evidence="1">
    <location>
        <begin position="80"/>
        <end position="98"/>
    </location>
</feature>
<sequence>MAKRRLRLRSYQLDAVRAVASAWKRALCVAACGTGKTLMAAHAAGRLLDGHPGAALVVFPTPLHPRTNPVRHRGLTSRSGADRDTAFDRPRFSRTRDR</sequence>
<reference evidence="3 4" key="1">
    <citation type="submission" date="2019-05" db="EMBL/GenBank/DDBJ databases">
        <title>Mycolicibacterium sphagni ENV482 genome assembly.</title>
        <authorList>
            <person name="Chen W."/>
            <person name="Faulkner N.W."/>
            <person name="Hyman M.R."/>
        </authorList>
    </citation>
    <scope>NUCLEOTIDE SEQUENCE [LARGE SCALE GENOMIC DNA]</scope>
    <source>
        <strain evidence="3 4">ENV482</strain>
    </source>
</reference>